<proteinExistence type="inferred from homology"/>
<dbReference type="InterPro" id="IPR003423">
    <property type="entry name" value="OMP_efflux"/>
</dbReference>
<dbReference type="EMBL" id="AP011653">
    <property type="protein sequence ID" value="BAL53272.1"/>
    <property type="molecule type" value="Genomic_DNA"/>
</dbReference>
<dbReference type="PANTHER" id="PTHR30203">
    <property type="entry name" value="OUTER MEMBRANE CATION EFFLUX PROTEIN"/>
    <property type="match status" value="1"/>
</dbReference>
<sequence length="448" mass="51002">MHLPDFPAQTAWKHRRLLATILFAVGAFVVPALPAIAGLTLEQALHETLTRNPQLVTLRGERNVSRAAWWAAQRLPMSLNPVVSIQVSPWTFSGDTRRPLKTIVTLTVLQPVEINGAQRYRVAQARAEYTLAEWQLLMAELRALAETYRLYETAVYRRERCRVTEDLAKLQEQLLETTRRRVESALSPPSDLILTESEAYALRQALLVSRDEYSAAIADLQKQLGLAEYTGTLEIDDPFFFPDSVPEENALLTSVLRCHPEIVVAQAQVAAAQAAWRLARAERIPPVSLGPTYEHNEDGSTFYGLAMETNVPLYNSGREVAYQREAEYRRELTRLEQLRQQTEVRIRVALERFRDTKSRLDEAKKLFKWMEQQIDKLNTLYNAGQTDLLTVLAVRRRFLETQYQELDITWALTQTYADLLEATGGLGLLDDGNESPMPIKRPSEDTVH</sequence>
<dbReference type="AlphaFoldDB" id="H5SAT6"/>
<reference evidence="3" key="2">
    <citation type="journal article" date="2012" name="PLoS ONE">
        <title>A Deeply Branching Thermophilic Bacterium with an Ancient Acetyl-CoA Pathway Dominates a Subsurface Ecosystem.</title>
        <authorList>
            <person name="Takami H."/>
            <person name="Noguchi H."/>
            <person name="Takaki Y."/>
            <person name="Uchiyama I."/>
            <person name="Toyoda A."/>
            <person name="Nishi S."/>
            <person name="Chee G.-J."/>
            <person name="Arai W."/>
            <person name="Nunoura T."/>
            <person name="Itoh T."/>
            <person name="Hattori M."/>
            <person name="Takai K."/>
        </authorList>
    </citation>
    <scope>NUCLEOTIDE SEQUENCE</scope>
</reference>
<feature type="coiled-coil region" evidence="2">
    <location>
        <begin position="318"/>
        <end position="380"/>
    </location>
</feature>
<organism evidence="3">
    <name type="scientific">uncultured Planctomycetota bacterium</name>
    <dbReference type="NCBI Taxonomy" id="120965"/>
    <lineage>
        <taxon>Bacteria</taxon>
        <taxon>Pseudomonadati</taxon>
        <taxon>Planctomycetota</taxon>
        <taxon>environmental samples</taxon>
    </lineage>
</organism>
<gene>
    <name evidence="3" type="ORF">HGMM_F06C06C17</name>
</gene>
<reference evidence="3" key="1">
    <citation type="journal article" date="2005" name="Environ. Microbiol.">
        <title>Genetic and functional properties of uncultivated thermophilic crenarchaeotes from a subsurface gold mine as revealed by analysis of genome fragments.</title>
        <authorList>
            <person name="Nunoura T."/>
            <person name="Hirayama H."/>
            <person name="Takami H."/>
            <person name="Oida H."/>
            <person name="Nishi S."/>
            <person name="Shimamura S."/>
            <person name="Suzuki Y."/>
            <person name="Inagaki F."/>
            <person name="Takai K."/>
            <person name="Nealson K.H."/>
            <person name="Horikoshi K."/>
        </authorList>
    </citation>
    <scope>NUCLEOTIDE SEQUENCE</scope>
</reference>
<dbReference type="SUPFAM" id="SSF56954">
    <property type="entry name" value="Outer membrane efflux proteins (OEP)"/>
    <property type="match status" value="1"/>
</dbReference>
<dbReference type="Pfam" id="PF02321">
    <property type="entry name" value="OEP"/>
    <property type="match status" value="1"/>
</dbReference>
<accession>H5SAT6</accession>
<dbReference type="InterPro" id="IPR010131">
    <property type="entry name" value="MdtP/NodT-like"/>
</dbReference>
<dbReference type="PANTHER" id="PTHR30203:SF24">
    <property type="entry name" value="BLR4935 PROTEIN"/>
    <property type="match status" value="1"/>
</dbReference>
<evidence type="ECO:0000313" key="3">
    <source>
        <dbReference type="EMBL" id="BAL53272.1"/>
    </source>
</evidence>
<keyword evidence="2" id="KW-0175">Coiled coil</keyword>
<name>H5SAT6_9BACT</name>
<evidence type="ECO:0000256" key="2">
    <source>
        <dbReference type="SAM" id="Coils"/>
    </source>
</evidence>
<comment type="similarity">
    <text evidence="1">Belongs to the outer membrane factor (OMF) (TC 1.B.17) family.</text>
</comment>
<protein>
    <submittedName>
        <fullName evidence="3">Hypothetical conserved protein</fullName>
    </submittedName>
</protein>
<evidence type="ECO:0000256" key="1">
    <source>
        <dbReference type="ARBA" id="ARBA00007613"/>
    </source>
</evidence>
<dbReference type="Gene3D" id="1.20.1600.10">
    <property type="entry name" value="Outer membrane efflux proteins (OEP)"/>
    <property type="match status" value="1"/>
</dbReference>
<dbReference type="GO" id="GO:0015562">
    <property type="term" value="F:efflux transmembrane transporter activity"/>
    <property type="evidence" value="ECO:0007669"/>
    <property type="project" value="InterPro"/>
</dbReference>